<sequence>MARLAHWLDLLLQVVTLTLLLALSCVVVLGVAFRYSGNSLIWYDEVAAVLLAWITFSGAALATLRNAHLGFNGLLLGSPPAMRMVLFWLGEAIFAAVFAAMLWAGWAILDIFGNESMTTLRFVPRSFVQSILPISAGLMLAGRLLTLPQRLGAAQAGIDHEAVEIEHEIARAQEELSRVRAETSR</sequence>
<keyword evidence="6 9" id="KW-1133">Transmembrane helix</keyword>
<dbReference type="RefSeq" id="WP_065817830.1">
    <property type="nucleotide sequence ID" value="NZ_CBDDPV010000001.1"/>
</dbReference>
<feature type="transmembrane region" description="Helical" evidence="9">
    <location>
        <begin position="46"/>
        <end position="64"/>
    </location>
</feature>
<comment type="function">
    <text evidence="9">Part of the tripartite ATP-independent periplasmic (TRAP) transport system.</text>
</comment>
<comment type="subunit">
    <text evidence="9">The complex comprises the extracytoplasmic solute receptor protein and the two transmembrane proteins.</text>
</comment>
<evidence type="ECO:0000256" key="1">
    <source>
        <dbReference type="ARBA" id="ARBA00004429"/>
    </source>
</evidence>
<comment type="caution">
    <text evidence="11">The sequence shown here is derived from an EMBL/GenBank/DDBJ whole genome shotgun (WGS) entry which is preliminary data.</text>
</comment>
<comment type="subcellular location">
    <subcellularLocation>
        <location evidence="1 9">Cell inner membrane</location>
        <topology evidence="1 9">Multi-pass membrane protein</topology>
    </subcellularLocation>
</comment>
<evidence type="ECO:0000256" key="5">
    <source>
        <dbReference type="ARBA" id="ARBA00022692"/>
    </source>
</evidence>
<evidence type="ECO:0000313" key="11">
    <source>
        <dbReference type="EMBL" id="MBY8918560.1"/>
    </source>
</evidence>
<dbReference type="InterPro" id="IPR055348">
    <property type="entry name" value="DctQ"/>
</dbReference>
<name>A0ABS7RGE1_9HYPH</name>
<evidence type="ECO:0000256" key="2">
    <source>
        <dbReference type="ARBA" id="ARBA00022448"/>
    </source>
</evidence>
<geneLocation type="plasmid" evidence="11">
    <name>pR6_1</name>
</geneLocation>
<keyword evidence="12" id="KW-1185">Reference proteome</keyword>
<accession>A0ABS7RGE1</accession>
<protein>
    <recommendedName>
        <fullName evidence="9">TRAP transporter small permease protein</fullName>
    </recommendedName>
</protein>
<feature type="transmembrane region" description="Helical" evidence="9">
    <location>
        <begin position="85"/>
        <end position="106"/>
    </location>
</feature>
<dbReference type="PANTHER" id="PTHR35011:SF2">
    <property type="entry name" value="2,3-DIKETO-L-GULONATE TRAP TRANSPORTER SMALL PERMEASE PROTEIN YIAM"/>
    <property type="match status" value="1"/>
</dbReference>
<evidence type="ECO:0000256" key="3">
    <source>
        <dbReference type="ARBA" id="ARBA00022475"/>
    </source>
</evidence>
<dbReference type="InterPro" id="IPR007387">
    <property type="entry name" value="TRAP_DctQ"/>
</dbReference>
<keyword evidence="7 9" id="KW-0472">Membrane</keyword>
<keyword evidence="11" id="KW-0614">Plasmid</keyword>
<comment type="similarity">
    <text evidence="8 9">Belongs to the TRAP transporter small permease family.</text>
</comment>
<keyword evidence="5 9" id="KW-0812">Transmembrane</keyword>
<organism evidence="11 12">
    <name type="scientific">Nitratireductor rhodophyticola</name>
    <dbReference type="NCBI Taxonomy" id="2854036"/>
    <lineage>
        <taxon>Bacteria</taxon>
        <taxon>Pseudomonadati</taxon>
        <taxon>Pseudomonadota</taxon>
        <taxon>Alphaproteobacteria</taxon>
        <taxon>Hyphomicrobiales</taxon>
        <taxon>Phyllobacteriaceae</taxon>
        <taxon>Nitratireductor</taxon>
    </lineage>
</organism>
<keyword evidence="3" id="KW-1003">Cell membrane</keyword>
<dbReference type="PROSITE" id="PS51257">
    <property type="entry name" value="PROKAR_LIPOPROTEIN"/>
    <property type="match status" value="1"/>
</dbReference>
<evidence type="ECO:0000259" key="10">
    <source>
        <dbReference type="Pfam" id="PF04290"/>
    </source>
</evidence>
<evidence type="ECO:0000313" key="12">
    <source>
        <dbReference type="Proteomes" id="UP000777661"/>
    </source>
</evidence>
<proteinExistence type="inferred from homology"/>
<gene>
    <name evidence="11" type="ORF">KVG22_18290</name>
</gene>
<reference evidence="11 12" key="1">
    <citation type="submission" date="2021-06" db="EMBL/GenBank/DDBJ databases">
        <title>Nitratireductor porphyridii sp. nov., isolated from a small marine red alga, Porphyridium purpureum in South Korea.</title>
        <authorList>
            <person name="Kim K.H."/>
            <person name="Kristyanto S."/>
            <person name="Jeon C.O."/>
        </authorList>
    </citation>
    <scope>NUCLEOTIDE SEQUENCE [LARGE SCALE GENOMIC DNA]</scope>
    <source>
        <strain evidence="11 12">R6</strain>
        <plasmid evidence="11">pR6_1</plasmid>
    </source>
</reference>
<dbReference type="PANTHER" id="PTHR35011">
    <property type="entry name" value="2,3-DIKETO-L-GULONATE TRAP TRANSPORTER SMALL PERMEASE PROTEIN YIAM"/>
    <property type="match status" value="1"/>
</dbReference>
<keyword evidence="4 9" id="KW-0997">Cell inner membrane</keyword>
<evidence type="ECO:0000256" key="8">
    <source>
        <dbReference type="ARBA" id="ARBA00038436"/>
    </source>
</evidence>
<keyword evidence="2 9" id="KW-0813">Transport</keyword>
<evidence type="ECO:0000256" key="7">
    <source>
        <dbReference type="ARBA" id="ARBA00023136"/>
    </source>
</evidence>
<dbReference type="EMBL" id="JAHSQO010000006">
    <property type="protein sequence ID" value="MBY8918560.1"/>
    <property type="molecule type" value="Genomic_DNA"/>
</dbReference>
<dbReference type="Pfam" id="PF04290">
    <property type="entry name" value="DctQ"/>
    <property type="match status" value="1"/>
</dbReference>
<evidence type="ECO:0000256" key="6">
    <source>
        <dbReference type="ARBA" id="ARBA00022989"/>
    </source>
</evidence>
<comment type="caution">
    <text evidence="9">Lacks conserved residue(s) required for the propagation of feature annotation.</text>
</comment>
<evidence type="ECO:0000256" key="9">
    <source>
        <dbReference type="RuleBase" id="RU369079"/>
    </source>
</evidence>
<evidence type="ECO:0000256" key="4">
    <source>
        <dbReference type="ARBA" id="ARBA00022519"/>
    </source>
</evidence>
<dbReference type="Proteomes" id="UP000777661">
    <property type="component" value="Unassembled WGS sequence"/>
</dbReference>
<feature type="domain" description="Tripartite ATP-independent periplasmic transporters DctQ component" evidence="10">
    <location>
        <begin position="24"/>
        <end position="141"/>
    </location>
</feature>